<gene>
    <name evidence="1" type="ORF">SAMN05421543_106180</name>
</gene>
<dbReference type="RefSeq" id="WP_074951118.1">
    <property type="nucleotide sequence ID" value="NZ_FPBV01000006.1"/>
</dbReference>
<sequence length="135" mass="15488">MMKVDVRNVMKRAHELARQMEGDYKARMALALRQAWAEAKAPKRVLLTVRHQPSGGREWVARIVGRHPKYHFEREFLAPLARDWSSSGKTGYTTFALEEDGIYEVNEPYVGRRFVEVRAGRQYEIAVADVAAKIA</sequence>
<organism evidence="1 2">
    <name type="scientific">Alicyclobacillus macrosporangiidus</name>
    <dbReference type="NCBI Taxonomy" id="392015"/>
    <lineage>
        <taxon>Bacteria</taxon>
        <taxon>Bacillati</taxon>
        <taxon>Bacillota</taxon>
        <taxon>Bacilli</taxon>
        <taxon>Bacillales</taxon>
        <taxon>Alicyclobacillaceae</taxon>
        <taxon>Alicyclobacillus</taxon>
    </lineage>
</organism>
<reference evidence="2" key="1">
    <citation type="submission" date="2016-10" db="EMBL/GenBank/DDBJ databases">
        <authorList>
            <person name="Varghese N."/>
        </authorList>
    </citation>
    <scope>NUCLEOTIDE SEQUENCE [LARGE SCALE GENOMIC DNA]</scope>
    <source>
        <strain evidence="2">DSM 17980</strain>
    </source>
</reference>
<dbReference type="STRING" id="392015.SAMN05421543_106180"/>
<name>A0A1I7IF29_9BACL</name>
<evidence type="ECO:0000313" key="2">
    <source>
        <dbReference type="Proteomes" id="UP000183508"/>
    </source>
</evidence>
<dbReference type="Pfam" id="PF07410">
    <property type="entry name" value="Phage_Gp111"/>
    <property type="match status" value="1"/>
</dbReference>
<accession>A0A1I7IF29</accession>
<evidence type="ECO:0000313" key="1">
    <source>
        <dbReference type="EMBL" id="SFU71476.1"/>
    </source>
</evidence>
<dbReference type="EMBL" id="FPBV01000006">
    <property type="protein sequence ID" value="SFU71476.1"/>
    <property type="molecule type" value="Genomic_DNA"/>
</dbReference>
<proteinExistence type="predicted"/>
<dbReference type="InterPro" id="IPR010878">
    <property type="entry name" value="Gp111"/>
</dbReference>
<dbReference type="OrthoDB" id="2971804at2"/>
<dbReference type="Proteomes" id="UP000183508">
    <property type="component" value="Unassembled WGS sequence"/>
</dbReference>
<keyword evidence="2" id="KW-1185">Reference proteome</keyword>
<dbReference type="AlphaFoldDB" id="A0A1I7IF29"/>
<protein>
    <submittedName>
        <fullName evidence="1">Uncharacterized protein</fullName>
    </submittedName>
</protein>